<dbReference type="PANTHER" id="PTHR45953">
    <property type="entry name" value="IDURONATE 2-SULFATASE"/>
    <property type="match status" value="1"/>
</dbReference>
<evidence type="ECO:0000256" key="5">
    <source>
        <dbReference type="ARBA" id="ARBA00022801"/>
    </source>
</evidence>
<gene>
    <name evidence="10" type="ORF">HW115_08760</name>
</gene>
<organism evidence="10 11">
    <name type="scientific">Oceaniferula marina</name>
    <dbReference type="NCBI Taxonomy" id="2748318"/>
    <lineage>
        <taxon>Bacteria</taxon>
        <taxon>Pseudomonadati</taxon>
        <taxon>Verrucomicrobiota</taxon>
        <taxon>Verrucomicrobiia</taxon>
        <taxon>Verrucomicrobiales</taxon>
        <taxon>Verrucomicrobiaceae</taxon>
        <taxon>Oceaniferula</taxon>
    </lineage>
</organism>
<dbReference type="GO" id="GO:0005737">
    <property type="term" value="C:cytoplasm"/>
    <property type="evidence" value="ECO:0007669"/>
    <property type="project" value="TreeGrafter"/>
</dbReference>
<keyword evidence="3" id="KW-0479">Metal-binding</keyword>
<dbReference type="CDD" id="cd16030">
    <property type="entry name" value="iduronate-2-sulfatase"/>
    <property type="match status" value="1"/>
</dbReference>
<feature type="compositionally biased region" description="Basic and acidic residues" evidence="7">
    <location>
        <begin position="277"/>
        <end position="288"/>
    </location>
</feature>
<comment type="similarity">
    <text evidence="2">Belongs to the sulfatase family.</text>
</comment>
<dbReference type="InterPro" id="IPR024607">
    <property type="entry name" value="Sulfatase_CS"/>
</dbReference>
<name>A0A851GLQ0_9BACT</name>
<dbReference type="Proteomes" id="UP000557872">
    <property type="component" value="Unassembled WGS sequence"/>
</dbReference>
<dbReference type="SUPFAM" id="SSF53649">
    <property type="entry name" value="Alkaline phosphatase-like"/>
    <property type="match status" value="1"/>
</dbReference>
<dbReference type="EMBL" id="JACBAZ010000003">
    <property type="protein sequence ID" value="NWK55700.1"/>
    <property type="molecule type" value="Genomic_DNA"/>
</dbReference>
<protein>
    <submittedName>
        <fullName evidence="10">Sulfatase</fullName>
    </submittedName>
</protein>
<sequence length="498" mass="56113">MKRSIFTATLVSSLLTIGASLNAAVRPNILFIAIDDMRPEIGCYGASHVKTPHMNKLAAEGVLFQRAYCQQAICGPSRASILTGMRPDTIGVHGNHSHYRDKKKNLLTLPQFFKTKGYYAAACGKINHGVFPKGKAPKWDTMGDPESWSVPAFRPGPRYYYTETGIKAAQKVFKKRFPQRPLDEWDQYLSFGPLTEAPDVEDHVLYDGQVADRAVKYLREFGKDKDQPFFLAVGMIKPHSPYIAPKKYWGLYQRDQINLAPNPDFPKNAPSYAGHSSGEKRRYTDQKKRGAFTPEDQRKTKHAYYACISYIDAQIGKVLQELENQGLKNNTIVILWSDHGYHLGEQNLWGKTTNYELDTRVALICRAPGKKGNGQPSPALVELVDMYPTLVSLAGFDVPNVCEGKDFSPVLEEPTRAWKPAAFSQYPRGKLKGYAMATHHFRYIEWIAADGSIASRELYDHRNDPMETVNVANQAPYAEDVARLSKLLDRGQGWKKMQ</sequence>
<comment type="caution">
    <text evidence="10">The sequence shown here is derived from an EMBL/GenBank/DDBJ whole genome shotgun (WGS) entry which is preliminary data.</text>
</comment>
<dbReference type="InterPro" id="IPR017850">
    <property type="entry name" value="Alkaline_phosphatase_core_sf"/>
</dbReference>
<keyword evidence="11" id="KW-1185">Reference proteome</keyword>
<dbReference type="PANTHER" id="PTHR45953:SF1">
    <property type="entry name" value="IDURONATE 2-SULFATASE"/>
    <property type="match status" value="1"/>
</dbReference>
<evidence type="ECO:0000256" key="8">
    <source>
        <dbReference type="SAM" id="SignalP"/>
    </source>
</evidence>
<evidence type="ECO:0000313" key="10">
    <source>
        <dbReference type="EMBL" id="NWK55700.1"/>
    </source>
</evidence>
<dbReference type="InterPro" id="IPR000917">
    <property type="entry name" value="Sulfatase_N"/>
</dbReference>
<evidence type="ECO:0000256" key="4">
    <source>
        <dbReference type="ARBA" id="ARBA00022729"/>
    </source>
</evidence>
<proteinExistence type="inferred from homology"/>
<evidence type="ECO:0000256" key="1">
    <source>
        <dbReference type="ARBA" id="ARBA00001913"/>
    </source>
</evidence>
<dbReference type="PROSITE" id="PS00523">
    <property type="entry name" value="SULFATASE_1"/>
    <property type="match status" value="1"/>
</dbReference>
<feature type="domain" description="Sulfatase N-terminal" evidence="9">
    <location>
        <begin position="27"/>
        <end position="395"/>
    </location>
</feature>
<accession>A0A851GLQ0</accession>
<dbReference type="GO" id="GO:0046872">
    <property type="term" value="F:metal ion binding"/>
    <property type="evidence" value="ECO:0007669"/>
    <property type="project" value="UniProtKB-KW"/>
</dbReference>
<comment type="cofactor">
    <cofactor evidence="1">
        <name>Ca(2+)</name>
        <dbReference type="ChEBI" id="CHEBI:29108"/>
    </cofactor>
</comment>
<evidence type="ECO:0000256" key="3">
    <source>
        <dbReference type="ARBA" id="ARBA00022723"/>
    </source>
</evidence>
<evidence type="ECO:0000313" key="11">
    <source>
        <dbReference type="Proteomes" id="UP000557872"/>
    </source>
</evidence>
<reference evidence="10 11" key="1">
    <citation type="submission" date="2020-07" db="EMBL/GenBank/DDBJ databases">
        <title>Roseicoccus Jingziensis gen. nov., sp. nov., isolated from coastal seawater.</title>
        <authorList>
            <person name="Feng X."/>
        </authorList>
    </citation>
    <scope>NUCLEOTIDE SEQUENCE [LARGE SCALE GENOMIC DNA]</scope>
    <source>
        <strain evidence="10 11">N1E253</strain>
    </source>
</reference>
<feature type="signal peptide" evidence="8">
    <location>
        <begin position="1"/>
        <end position="23"/>
    </location>
</feature>
<feature type="chain" id="PRO_5032522436" evidence="8">
    <location>
        <begin position="24"/>
        <end position="498"/>
    </location>
</feature>
<evidence type="ECO:0000259" key="9">
    <source>
        <dbReference type="Pfam" id="PF00884"/>
    </source>
</evidence>
<dbReference type="Pfam" id="PF00884">
    <property type="entry name" value="Sulfatase"/>
    <property type="match status" value="1"/>
</dbReference>
<evidence type="ECO:0000256" key="7">
    <source>
        <dbReference type="SAM" id="MobiDB-lite"/>
    </source>
</evidence>
<dbReference type="InterPro" id="IPR035874">
    <property type="entry name" value="IDS"/>
</dbReference>
<dbReference type="AlphaFoldDB" id="A0A851GLQ0"/>
<dbReference type="GO" id="GO:0004423">
    <property type="term" value="F:iduronate-2-sulfatase activity"/>
    <property type="evidence" value="ECO:0007669"/>
    <property type="project" value="InterPro"/>
</dbReference>
<evidence type="ECO:0000256" key="2">
    <source>
        <dbReference type="ARBA" id="ARBA00008779"/>
    </source>
</evidence>
<keyword evidence="6" id="KW-0106">Calcium</keyword>
<feature type="region of interest" description="Disordered" evidence="7">
    <location>
        <begin position="262"/>
        <end position="296"/>
    </location>
</feature>
<evidence type="ECO:0000256" key="6">
    <source>
        <dbReference type="ARBA" id="ARBA00022837"/>
    </source>
</evidence>
<keyword evidence="4 8" id="KW-0732">Signal</keyword>
<dbReference type="RefSeq" id="WP_178932245.1">
    <property type="nucleotide sequence ID" value="NZ_JACBAZ010000003.1"/>
</dbReference>
<dbReference type="Gene3D" id="3.40.720.10">
    <property type="entry name" value="Alkaline Phosphatase, subunit A"/>
    <property type="match status" value="1"/>
</dbReference>
<keyword evidence="5" id="KW-0378">Hydrolase</keyword>